<evidence type="ECO:0000259" key="1">
    <source>
        <dbReference type="Pfam" id="PF12728"/>
    </source>
</evidence>
<gene>
    <name evidence="2" type="ORF">NBH00_13010</name>
</gene>
<keyword evidence="3" id="KW-1185">Reference proteome</keyword>
<evidence type="ECO:0000313" key="3">
    <source>
        <dbReference type="Proteomes" id="UP001056035"/>
    </source>
</evidence>
<sequence>MRPQLSLDDLDEPRGLTRAELMTATEVADLVGVPVSTVREWGRNGTLPRVKLGRHVRFIRSHVVQVILDAEQGGGE</sequence>
<dbReference type="RefSeq" id="WP_254569022.1">
    <property type="nucleotide sequence ID" value="NZ_CP098502.1"/>
</dbReference>
<name>A0ABY5DLF7_9ACTN</name>
<evidence type="ECO:0000313" key="2">
    <source>
        <dbReference type="EMBL" id="UTI62284.1"/>
    </source>
</evidence>
<accession>A0ABY5DLF7</accession>
<dbReference type="SUPFAM" id="SSF46955">
    <property type="entry name" value="Putative DNA-binding domain"/>
    <property type="match status" value="1"/>
</dbReference>
<dbReference type="Pfam" id="PF12728">
    <property type="entry name" value="HTH_17"/>
    <property type="match status" value="1"/>
</dbReference>
<dbReference type="InterPro" id="IPR009061">
    <property type="entry name" value="DNA-bd_dom_put_sf"/>
</dbReference>
<dbReference type="NCBIfam" id="TIGR01764">
    <property type="entry name" value="excise"/>
    <property type="match status" value="1"/>
</dbReference>
<protein>
    <submittedName>
        <fullName evidence="2">Helix-turn-helix domain-containing protein</fullName>
    </submittedName>
</protein>
<feature type="domain" description="Helix-turn-helix" evidence="1">
    <location>
        <begin position="21"/>
        <end position="65"/>
    </location>
</feature>
<proteinExistence type="predicted"/>
<dbReference type="EMBL" id="CP098502">
    <property type="protein sequence ID" value="UTI62284.1"/>
    <property type="molecule type" value="Genomic_DNA"/>
</dbReference>
<reference evidence="2 3" key="1">
    <citation type="submission" date="2022-06" db="EMBL/GenBank/DDBJ databases">
        <title>Paraconexibacter antarcticus.</title>
        <authorList>
            <person name="Kim C.S."/>
        </authorList>
    </citation>
    <scope>NUCLEOTIDE SEQUENCE [LARGE SCALE GENOMIC DNA]</scope>
    <source>
        <strain evidence="2 3">02-257</strain>
    </source>
</reference>
<dbReference type="Proteomes" id="UP001056035">
    <property type="component" value="Chromosome"/>
</dbReference>
<organism evidence="2 3">
    <name type="scientific">Paraconexibacter antarcticus</name>
    <dbReference type="NCBI Taxonomy" id="2949664"/>
    <lineage>
        <taxon>Bacteria</taxon>
        <taxon>Bacillati</taxon>
        <taxon>Actinomycetota</taxon>
        <taxon>Thermoleophilia</taxon>
        <taxon>Solirubrobacterales</taxon>
        <taxon>Paraconexibacteraceae</taxon>
        <taxon>Paraconexibacter</taxon>
    </lineage>
</organism>
<dbReference type="InterPro" id="IPR010093">
    <property type="entry name" value="SinI_DNA-bd"/>
</dbReference>
<dbReference type="InterPro" id="IPR041657">
    <property type="entry name" value="HTH_17"/>
</dbReference>